<name>E2SD95_9ACTN</name>
<evidence type="ECO:0000256" key="2">
    <source>
        <dbReference type="SAM" id="SignalP"/>
    </source>
</evidence>
<dbReference type="OrthoDB" id="877328at2"/>
<sequence length="386" mass="38044">MWSFNVSVPRSIVVPVAALCVALVPTAASAASIDFAPPVESAIDNGAGPGPAPRANVSADVDGDGSPDIVSIGNLGFGGLLVSISNGDGTFAAATSIPGTSGSQGVDVGDVDGDGIADVVTATVAQLQVLLGNGDGTFTSAGTYPYSLGGQVQPILTDVDNDGDLDVVSPSFTSINTLLNDGSGTFADGPTSWVAGAGVVSAIAPARLDSDGLGDLFAVDGLSGTTFALVGTGGGRYTVTGRLLGSGFIPEDVVAIDLDGDGFDDAATVGSFSFTLATGLTNGIGRFRSVFPATVRFAGPGPTSAAAADLDGDGREDLVVSSLANPLQGTLTVLAGNGTARPTKVGAFATASFPQNPMLIDADGDGRTDMVTVSPGTITTVRNVTP</sequence>
<evidence type="ECO:0000256" key="1">
    <source>
        <dbReference type="ARBA" id="ARBA00022729"/>
    </source>
</evidence>
<gene>
    <name evidence="3" type="ORF">HMPREF0063_11681</name>
</gene>
<organism evidence="3 4">
    <name type="scientific">Aeromicrobium marinum DSM 15272</name>
    <dbReference type="NCBI Taxonomy" id="585531"/>
    <lineage>
        <taxon>Bacteria</taxon>
        <taxon>Bacillati</taxon>
        <taxon>Actinomycetota</taxon>
        <taxon>Actinomycetes</taxon>
        <taxon>Propionibacteriales</taxon>
        <taxon>Nocardioidaceae</taxon>
        <taxon>Aeromicrobium</taxon>
    </lineage>
</organism>
<reference evidence="3" key="1">
    <citation type="submission" date="2010-08" db="EMBL/GenBank/DDBJ databases">
        <authorList>
            <person name="Muzny D."/>
            <person name="Qin X."/>
            <person name="Buhay C."/>
            <person name="Dugan-Rocha S."/>
            <person name="Ding Y."/>
            <person name="Chen G."/>
            <person name="Hawes A."/>
            <person name="Holder M."/>
            <person name="Jhangiani S."/>
            <person name="Johnson A."/>
            <person name="Khan Z."/>
            <person name="Li Z."/>
            <person name="Liu W."/>
            <person name="Liu X."/>
            <person name="Perez L."/>
            <person name="Shen H."/>
            <person name="Wang Q."/>
            <person name="Watt J."/>
            <person name="Xi L."/>
            <person name="Xin Y."/>
            <person name="Zhou J."/>
            <person name="Deng J."/>
            <person name="Jiang H."/>
            <person name="Liu Y."/>
            <person name="Qu J."/>
            <person name="Song X.-Z."/>
            <person name="Zhang L."/>
            <person name="Villasana D."/>
            <person name="Johnson A."/>
            <person name="Liu J."/>
            <person name="Liyanage D."/>
            <person name="Lorensuhewa L."/>
            <person name="Robinson T."/>
            <person name="Song A."/>
            <person name="Song B.-B."/>
            <person name="Dinh H."/>
            <person name="Thornton R."/>
            <person name="Coyle M."/>
            <person name="Francisco L."/>
            <person name="Jackson L."/>
            <person name="Javaid M."/>
            <person name="Korchina V."/>
            <person name="Kovar C."/>
            <person name="Mata R."/>
            <person name="Mathew T."/>
            <person name="Ngo R."/>
            <person name="Nguyen L."/>
            <person name="Nguyen N."/>
            <person name="Okwuonu G."/>
            <person name="Ongeri F."/>
            <person name="Pham C."/>
            <person name="Simmons D."/>
            <person name="Wilczek-Boney K."/>
            <person name="Hale W."/>
            <person name="Jakkamsetti A."/>
            <person name="Pham P."/>
            <person name="Ruth R."/>
            <person name="San Lucas F."/>
            <person name="Warren J."/>
            <person name="Zhang J."/>
            <person name="Zhao Z."/>
            <person name="Zhou C."/>
            <person name="Zhu D."/>
            <person name="Lee S."/>
            <person name="Bess C."/>
            <person name="Blankenburg K."/>
            <person name="Forbes L."/>
            <person name="Fu Q."/>
            <person name="Gubbala S."/>
            <person name="Hirani K."/>
            <person name="Jayaseelan J.C."/>
            <person name="Lara F."/>
            <person name="Munidasa M."/>
            <person name="Palculict T."/>
            <person name="Patil S."/>
            <person name="Pu L.-L."/>
            <person name="Saada N."/>
            <person name="Tang L."/>
            <person name="Weissenberger G."/>
            <person name="Zhu Y."/>
            <person name="Hemphill L."/>
            <person name="Shang Y."/>
            <person name="Youmans B."/>
            <person name="Ayvaz T."/>
            <person name="Ross M."/>
            <person name="Santibanez J."/>
            <person name="Aqrawi P."/>
            <person name="Gross S."/>
            <person name="Joshi V."/>
            <person name="Fowler G."/>
            <person name="Nazareth L."/>
            <person name="Reid J."/>
            <person name="Worley K."/>
            <person name="Petrosino J."/>
            <person name="Highlander S."/>
            <person name="Gibbs R."/>
        </authorList>
    </citation>
    <scope>NUCLEOTIDE SEQUENCE [LARGE SCALE GENOMIC DNA]</scope>
    <source>
        <strain evidence="3">DSM 15272</strain>
    </source>
</reference>
<dbReference type="PANTHER" id="PTHR46580">
    <property type="entry name" value="SENSOR KINASE-RELATED"/>
    <property type="match status" value="1"/>
</dbReference>
<keyword evidence="4" id="KW-1185">Reference proteome</keyword>
<accession>E2SD95</accession>
<dbReference type="InterPro" id="IPR013517">
    <property type="entry name" value="FG-GAP"/>
</dbReference>
<dbReference type="SUPFAM" id="SSF69318">
    <property type="entry name" value="Integrin alpha N-terminal domain"/>
    <property type="match status" value="1"/>
</dbReference>
<evidence type="ECO:0000313" key="4">
    <source>
        <dbReference type="Proteomes" id="UP000003111"/>
    </source>
</evidence>
<dbReference type="HOGENOM" id="CLU_043935_0_0_11"/>
<proteinExistence type="predicted"/>
<dbReference type="RefSeq" id="WP_007076773.1">
    <property type="nucleotide sequence ID" value="NZ_CM001024.1"/>
</dbReference>
<keyword evidence="1 2" id="KW-0732">Signal</keyword>
<feature type="signal peptide" evidence="2">
    <location>
        <begin position="1"/>
        <end position="30"/>
    </location>
</feature>
<dbReference type="InterPro" id="IPR028994">
    <property type="entry name" value="Integrin_alpha_N"/>
</dbReference>
<dbReference type="EMBL" id="ACLF03000006">
    <property type="protein sequence ID" value="EFQ82472.1"/>
    <property type="molecule type" value="Genomic_DNA"/>
</dbReference>
<dbReference type="STRING" id="585531.HMPREF0063_11681"/>
<dbReference type="Pfam" id="PF13517">
    <property type="entry name" value="FG-GAP_3"/>
    <property type="match status" value="2"/>
</dbReference>
<dbReference type="AlphaFoldDB" id="E2SD95"/>
<dbReference type="eggNOG" id="COG3209">
    <property type="taxonomic scope" value="Bacteria"/>
</dbReference>
<protein>
    <submittedName>
        <fullName evidence="3">FG-GAP repeat protein</fullName>
    </submittedName>
</protein>
<dbReference type="Proteomes" id="UP000003111">
    <property type="component" value="Unassembled WGS sequence"/>
</dbReference>
<evidence type="ECO:0000313" key="3">
    <source>
        <dbReference type="EMBL" id="EFQ82472.1"/>
    </source>
</evidence>
<dbReference type="Gene3D" id="2.130.10.130">
    <property type="entry name" value="Integrin alpha, N-terminal"/>
    <property type="match status" value="2"/>
</dbReference>
<dbReference type="Pfam" id="PF01839">
    <property type="entry name" value="FG-GAP"/>
    <property type="match status" value="1"/>
</dbReference>
<comment type="caution">
    <text evidence="3">The sequence shown here is derived from an EMBL/GenBank/DDBJ whole genome shotgun (WGS) entry which is preliminary data.</text>
</comment>
<feature type="chain" id="PRO_5003164446" evidence="2">
    <location>
        <begin position="31"/>
        <end position="386"/>
    </location>
</feature>